<dbReference type="GO" id="GO:0003677">
    <property type="term" value="F:DNA binding"/>
    <property type="evidence" value="ECO:0007669"/>
    <property type="project" value="UniProtKB-KW"/>
</dbReference>
<evidence type="ECO:0000259" key="6">
    <source>
        <dbReference type="Pfam" id="PF07282"/>
    </source>
</evidence>
<organism evidence="7">
    <name type="scientific">mine drainage metagenome</name>
    <dbReference type="NCBI Taxonomy" id="410659"/>
    <lineage>
        <taxon>unclassified sequences</taxon>
        <taxon>metagenomes</taxon>
        <taxon>ecological metagenomes</taxon>
    </lineage>
</organism>
<feature type="domain" description="Cas12f1-like TNB" evidence="6">
    <location>
        <begin position="141"/>
        <end position="171"/>
    </location>
</feature>
<feature type="non-terminal residue" evidence="7">
    <location>
        <position position="171"/>
    </location>
</feature>
<dbReference type="NCBIfam" id="NF040570">
    <property type="entry name" value="guided_TnpB"/>
    <property type="match status" value="1"/>
</dbReference>
<comment type="similarity">
    <text evidence="1">In the C-terminal section; belongs to the transposase 35 family.</text>
</comment>
<dbReference type="InterPro" id="IPR010095">
    <property type="entry name" value="Cas12f1-like_TNB"/>
</dbReference>
<dbReference type="Pfam" id="PF07282">
    <property type="entry name" value="Cas12f1-like_TNB"/>
    <property type="match status" value="1"/>
</dbReference>
<dbReference type="InterPro" id="IPR001959">
    <property type="entry name" value="Transposase"/>
</dbReference>
<proteinExistence type="inferred from homology"/>
<dbReference type="Pfam" id="PF01385">
    <property type="entry name" value="OrfB_IS605"/>
    <property type="match status" value="1"/>
</dbReference>
<protein>
    <submittedName>
        <fullName evidence="7">Transposase, IS605 OrfB family</fullName>
    </submittedName>
</protein>
<feature type="non-terminal residue" evidence="7">
    <location>
        <position position="1"/>
    </location>
</feature>
<keyword evidence="4" id="KW-0233">DNA recombination</keyword>
<evidence type="ECO:0000256" key="2">
    <source>
        <dbReference type="ARBA" id="ARBA00022578"/>
    </source>
</evidence>
<gene>
    <name evidence="7" type="ORF">B2A_05344</name>
</gene>
<reference evidence="7" key="1">
    <citation type="submission" date="2013-08" db="EMBL/GenBank/DDBJ databases">
        <authorList>
            <person name="Mendez C."/>
            <person name="Richter M."/>
            <person name="Ferrer M."/>
            <person name="Sanchez J."/>
        </authorList>
    </citation>
    <scope>NUCLEOTIDE SEQUENCE</scope>
</reference>
<evidence type="ECO:0000313" key="7">
    <source>
        <dbReference type="EMBL" id="EQD56264.1"/>
    </source>
</evidence>
<evidence type="ECO:0000256" key="4">
    <source>
        <dbReference type="ARBA" id="ARBA00023172"/>
    </source>
</evidence>
<keyword evidence="3" id="KW-0238">DNA-binding</keyword>
<sequence length="171" mass="19847">CTIKKTKSGEWHITIAVEKENSIPFTNGKEAVGIDLGINKYAALSDASIFQNKHIQKKEKRKMKRLQRIISRRRKGSHKRRSAVLNFSRKYEHIARIREDHLHKLSYNLVHSYSFIAYEELKIENMMKNHRLARSIGEESWGNFTRMLQYKAESAGCVVVGVNPKDTTKTC</sequence>
<dbReference type="GO" id="GO:0006310">
    <property type="term" value="P:DNA recombination"/>
    <property type="evidence" value="ECO:0007669"/>
    <property type="project" value="UniProtKB-KW"/>
</dbReference>
<keyword evidence="2" id="KW-0815">Transposition</keyword>
<evidence type="ECO:0000256" key="1">
    <source>
        <dbReference type="ARBA" id="ARBA00008761"/>
    </source>
</evidence>
<name>T1BSU4_9ZZZZ</name>
<accession>T1BSU4</accession>
<evidence type="ECO:0000259" key="5">
    <source>
        <dbReference type="Pfam" id="PF01385"/>
    </source>
</evidence>
<dbReference type="AlphaFoldDB" id="T1BSU4"/>
<reference evidence="7" key="2">
    <citation type="journal article" date="2014" name="ISME J.">
        <title>Microbial stratification in low pH oxic and suboxic macroscopic growths along an acid mine drainage.</title>
        <authorList>
            <person name="Mendez-Garcia C."/>
            <person name="Mesa V."/>
            <person name="Sprenger R.R."/>
            <person name="Richter M."/>
            <person name="Diez M.S."/>
            <person name="Solano J."/>
            <person name="Bargiela R."/>
            <person name="Golyshina O.V."/>
            <person name="Manteca A."/>
            <person name="Ramos J.L."/>
            <person name="Gallego J.R."/>
            <person name="Llorente I."/>
            <person name="Martins Dos Santos V.A."/>
            <person name="Jensen O.N."/>
            <person name="Pelaez A.I."/>
            <person name="Sanchez J."/>
            <person name="Ferrer M."/>
        </authorList>
    </citation>
    <scope>NUCLEOTIDE SEQUENCE</scope>
</reference>
<dbReference type="NCBIfam" id="TIGR01766">
    <property type="entry name" value="IS200/IS605 family accessory protein TnpB-like domain"/>
    <property type="match status" value="1"/>
</dbReference>
<dbReference type="EMBL" id="AUZZ01003709">
    <property type="protein sequence ID" value="EQD56264.1"/>
    <property type="molecule type" value="Genomic_DNA"/>
</dbReference>
<comment type="caution">
    <text evidence="7">The sequence shown here is derived from an EMBL/GenBank/DDBJ whole genome shotgun (WGS) entry which is preliminary data.</text>
</comment>
<feature type="domain" description="Probable transposase IS891/IS1136/IS1341" evidence="5">
    <location>
        <begin position="15"/>
        <end position="129"/>
    </location>
</feature>
<evidence type="ECO:0000256" key="3">
    <source>
        <dbReference type="ARBA" id="ARBA00023125"/>
    </source>
</evidence>
<dbReference type="GO" id="GO:0032196">
    <property type="term" value="P:transposition"/>
    <property type="evidence" value="ECO:0007669"/>
    <property type="project" value="UniProtKB-KW"/>
</dbReference>